<evidence type="ECO:0000313" key="2">
    <source>
        <dbReference type="Proteomes" id="UP001302072"/>
    </source>
</evidence>
<protein>
    <submittedName>
        <fullName evidence="1">Uncharacterized protein</fullName>
    </submittedName>
</protein>
<sequence>MRAAPATAPTPSPLALRNLVNLPVENIATAAPESPRALMVRIKTDDLTLCQMMAHGRDAQTPARTADAQTLIDGLSGRRVLLARTTAEDLRRWSDSVDAPPFGQHLQDRIECAGLDQILIELQRTLLLPAQRLRIGESLRDAGARTASVRDGLCLTHPELELVRAEALLDRLIPAERAAALQLDAFRPNPMTASREVTDPQRRALRTERALAYQRAAMINRRFGYTVAHPAWNYMHLTRENKVRAGQLELLSKTPEAKRRGITLLLP</sequence>
<accession>A0ABY9YJ07</accession>
<gene>
    <name evidence="1" type="ORF">PDM29_10720</name>
</gene>
<evidence type="ECO:0000313" key="1">
    <source>
        <dbReference type="EMBL" id="WNH50867.1"/>
    </source>
</evidence>
<dbReference type="Proteomes" id="UP001302072">
    <property type="component" value="Chromosome"/>
</dbReference>
<keyword evidence="2" id="KW-1185">Reference proteome</keyword>
<reference evidence="1 2" key="1">
    <citation type="submission" date="2022-12" db="EMBL/GenBank/DDBJ databases">
        <title>Two new species, Stenotrophomonas aracearum and Stenotrophomonas oahuensis, isolated from Anthurium (Araceae family) in Hawaii.</title>
        <authorList>
            <person name="Chunag S.C."/>
            <person name="Dobhal S."/>
            <person name="Alvarez A."/>
            <person name="Arif M."/>
        </authorList>
    </citation>
    <scope>NUCLEOTIDE SEQUENCE [LARGE SCALE GENOMIC DNA]</scope>
    <source>
        <strain evidence="1 2">A5586</strain>
    </source>
</reference>
<proteinExistence type="predicted"/>
<organism evidence="1 2">
    <name type="scientific">Stenotrophomonas oahuensis</name>
    <dbReference type="NCBI Taxonomy" id="3003271"/>
    <lineage>
        <taxon>Bacteria</taxon>
        <taxon>Pseudomonadati</taxon>
        <taxon>Pseudomonadota</taxon>
        <taxon>Gammaproteobacteria</taxon>
        <taxon>Lysobacterales</taxon>
        <taxon>Lysobacteraceae</taxon>
        <taxon>Stenotrophomonas</taxon>
    </lineage>
</organism>
<dbReference type="RefSeq" id="WP_311190166.1">
    <property type="nucleotide sequence ID" value="NZ_CP115541.1"/>
</dbReference>
<dbReference type="EMBL" id="CP115541">
    <property type="protein sequence ID" value="WNH50867.1"/>
    <property type="molecule type" value="Genomic_DNA"/>
</dbReference>
<name>A0ABY9YJ07_9GAMM</name>